<feature type="domain" description="C2H2-type" evidence="8">
    <location>
        <begin position="139"/>
        <end position="169"/>
    </location>
</feature>
<keyword evidence="10" id="KW-1185">Reference proteome</keyword>
<evidence type="ECO:0008006" key="11">
    <source>
        <dbReference type="Google" id="ProtNLM"/>
    </source>
</evidence>
<evidence type="ECO:0000259" key="8">
    <source>
        <dbReference type="PROSITE" id="PS50157"/>
    </source>
</evidence>
<dbReference type="Proteomes" id="UP000092993">
    <property type="component" value="Unassembled WGS sequence"/>
</dbReference>
<organism evidence="9 10">
    <name type="scientific">Grifola frondosa</name>
    <name type="common">Maitake</name>
    <name type="synonym">Polyporus frondosus</name>
    <dbReference type="NCBI Taxonomy" id="5627"/>
    <lineage>
        <taxon>Eukaryota</taxon>
        <taxon>Fungi</taxon>
        <taxon>Dikarya</taxon>
        <taxon>Basidiomycota</taxon>
        <taxon>Agaricomycotina</taxon>
        <taxon>Agaricomycetes</taxon>
        <taxon>Polyporales</taxon>
        <taxon>Grifolaceae</taxon>
        <taxon>Grifola</taxon>
    </lineage>
</organism>
<feature type="compositionally biased region" description="Pro residues" evidence="6">
    <location>
        <begin position="301"/>
        <end position="316"/>
    </location>
</feature>
<dbReference type="STRING" id="5627.A0A1C7MK56"/>
<keyword evidence="4" id="KW-0862">Zinc</keyword>
<dbReference type="Pfam" id="PF13923">
    <property type="entry name" value="zf-C3HC4_2"/>
    <property type="match status" value="1"/>
</dbReference>
<evidence type="ECO:0000256" key="5">
    <source>
        <dbReference type="PROSITE-ProRule" id="PRU00042"/>
    </source>
</evidence>
<feature type="compositionally biased region" description="Pro residues" evidence="6">
    <location>
        <begin position="341"/>
        <end position="352"/>
    </location>
</feature>
<dbReference type="PROSITE" id="PS50089">
    <property type="entry name" value="ZF_RING_2"/>
    <property type="match status" value="1"/>
</dbReference>
<feature type="compositionally biased region" description="Basic and acidic residues" evidence="6">
    <location>
        <begin position="369"/>
        <end position="378"/>
    </location>
</feature>
<evidence type="ECO:0000256" key="4">
    <source>
        <dbReference type="ARBA" id="ARBA00022833"/>
    </source>
</evidence>
<dbReference type="Gene3D" id="3.30.40.10">
    <property type="entry name" value="Zinc/RING finger domain, C3HC4 (zinc finger)"/>
    <property type="match status" value="1"/>
</dbReference>
<keyword evidence="3 5" id="KW-0863">Zinc-finger</keyword>
<dbReference type="InterPro" id="IPR017907">
    <property type="entry name" value="Znf_RING_CS"/>
</dbReference>
<feature type="domain" description="RING-type" evidence="7">
    <location>
        <begin position="388"/>
        <end position="426"/>
    </location>
</feature>
<dbReference type="EMBL" id="LUGG01000002">
    <property type="protein sequence ID" value="OBZ77220.1"/>
    <property type="molecule type" value="Genomic_DNA"/>
</dbReference>
<dbReference type="GO" id="GO:0000981">
    <property type="term" value="F:DNA-binding transcription factor activity, RNA polymerase II-specific"/>
    <property type="evidence" value="ECO:0007669"/>
    <property type="project" value="TreeGrafter"/>
</dbReference>
<evidence type="ECO:0000256" key="6">
    <source>
        <dbReference type="SAM" id="MobiDB-lite"/>
    </source>
</evidence>
<feature type="domain" description="C2H2-type" evidence="8">
    <location>
        <begin position="61"/>
        <end position="84"/>
    </location>
</feature>
<evidence type="ECO:0000259" key="7">
    <source>
        <dbReference type="PROSITE" id="PS50089"/>
    </source>
</evidence>
<dbReference type="Gene3D" id="3.30.160.60">
    <property type="entry name" value="Classic Zinc Finger"/>
    <property type="match status" value="2"/>
</dbReference>
<dbReference type="PROSITE" id="PS00028">
    <property type="entry name" value="ZINC_FINGER_C2H2_1"/>
    <property type="match status" value="1"/>
</dbReference>
<sequence>MYYCQLCPNKTFSTLESYEQHASASSVHVTSVTCHLCNNRTFAYPDAFIAHCNARHPPVQYRCTQCSDGFNDPYDMIDHMSWKHPLILCEPCGQTYYQDEKQQHLLEYSTVHPMCSVCGLAFVTTQIYIEHATSAHPEMCCLSCNKQFRSVGELQEHYKTSDSHRTCRSCDVGFSNDKDYDQHMNVEHPATQKIETAETESSSGSLAEWTSSVTAGSAITEHPCELFGCRPPVESTSSSVSSRGLTPTPPVLPYSTGPSSVMSTTGLKSVCYPSLDVSYTSLPRAASSDLDTHSENEVHLPMPPYEIPPPSPPRPYIPQGARDWPPRPRIPVSRSPSPEAYYPPPTDTPRPPTSSEEYSTRTPQTPKPKFSEQEKETAPPRSVPYLRCRAGAHPCVEPVATMCGHIFCKSCILKALADKYQCPTCDKAVLLRLDVD</sequence>
<evidence type="ECO:0000256" key="3">
    <source>
        <dbReference type="ARBA" id="ARBA00022771"/>
    </source>
</evidence>
<dbReference type="InterPro" id="IPR013087">
    <property type="entry name" value="Znf_C2H2_type"/>
</dbReference>
<dbReference type="InterPro" id="IPR013083">
    <property type="entry name" value="Znf_RING/FYVE/PHD"/>
</dbReference>
<feature type="region of interest" description="Disordered" evidence="6">
    <location>
        <begin position="286"/>
        <end position="380"/>
    </location>
</feature>
<reference evidence="9 10" key="1">
    <citation type="submission" date="2016-03" db="EMBL/GenBank/DDBJ databases">
        <title>Whole genome sequencing of Grifola frondosa 9006-11.</title>
        <authorList>
            <person name="Min B."/>
            <person name="Park H."/>
            <person name="Kim J.-G."/>
            <person name="Cho H."/>
            <person name="Oh Y.-L."/>
            <person name="Kong W.-S."/>
            <person name="Choi I.-G."/>
        </authorList>
    </citation>
    <scope>NUCLEOTIDE SEQUENCE [LARGE SCALE GENOMIC DNA]</scope>
    <source>
        <strain evidence="9 10">9006-11</strain>
    </source>
</reference>
<name>A0A1C7MK56_GRIFR</name>
<evidence type="ECO:0000313" key="9">
    <source>
        <dbReference type="EMBL" id="OBZ77220.1"/>
    </source>
</evidence>
<evidence type="ECO:0000256" key="2">
    <source>
        <dbReference type="ARBA" id="ARBA00022737"/>
    </source>
</evidence>
<evidence type="ECO:0000313" key="10">
    <source>
        <dbReference type="Proteomes" id="UP000092993"/>
    </source>
</evidence>
<feature type="compositionally biased region" description="Polar residues" evidence="6">
    <location>
        <begin position="354"/>
        <end position="364"/>
    </location>
</feature>
<evidence type="ECO:0000256" key="1">
    <source>
        <dbReference type="ARBA" id="ARBA00022723"/>
    </source>
</evidence>
<dbReference type="GO" id="GO:0008270">
    <property type="term" value="F:zinc ion binding"/>
    <property type="evidence" value="ECO:0007669"/>
    <property type="project" value="UniProtKB-KW"/>
</dbReference>
<accession>A0A1C7MK56</accession>
<dbReference type="PROSITE" id="PS50157">
    <property type="entry name" value="ZINC_FINGER_C2H2_2"/>
    <property type="match status" value="2"/>
</dbReference>
<dbReference type="Pfam" id="PF12874">
    <property type="entry name" value="zf-met"/>
    <property type="match status" value="2"/>
</dbReference>
<dbReference type="PANTHER" id="PTHR24409:SF418">
    <property type="entry name" value="SI:CH73-221F6.1"/>
    <property type="match status" value="1"/>
</dbReference>
<dbReference type="AlphaFoldDB" id="A0A1C7MK56"/>
<dbReference type="GO" id="GO:0000977">
    <property type="term" value="F:RNA polymerase II transcription regulatory region sequence-specific DNA binding"/>
    <property type="evidence" value="ECO:0007669"/>
    <property type="project" value="TreeGrafter"/>
</dbReference>
<gene>
    <name evidence="9" type="ORF">A0H81_02590</name>
</gene>
<dbReference type="PROSITE" id="PS00518">
    <property type="entry name" value="ZF_RING_1"/>
    <property type="match status" value="1"/>
</dbReference>
<keyword evidence="2" id="KW-0677">Repeat</keyword>
<comment type="caution">
    <text evidence="9">The sequence shown here is derived from an EMBL/GenBank/DDBJ whole genome shotgun (WGS) entry which is preliminary data.</text>
</comment>
<proteinExistence type="predicted"/>
<dbReference type="OrthoDB" id="6333297at2759"/>
<dbReference type="InterPro" id="IPR001841">
    <property type="entry name" value="Znf_RING"/>
</dbReference>
<keyword evidence="1" id="KW-0479">Metal-binding</keyword>
<dbReference type="GO" id="GO:0005634">
    <property type="term" value="C:nucleus"/>
    <property type="evidence" value="ECO:0007669"/>
    <property type="project" value="TreeGrafter"/>
</dbReference>
<dbReference type="SMART" id="SM00355">
    <property type="entry name" value="ZnF_C2H2"/>
    <property type="match status" value="6"/>
</dbReference>
<dbReference type="PANTHER" id="PTHR24409">
    <property type="entry name" value="ZINC FINGER PROTEIN 142"/>
    <property type="match status" value="1"/>
</dbReference>
<dbReference type="SUPFAM" id="SSF57850">
    <property type="entry name" value="RING/U-box"/>
    <property type="match status" value="1"/>
</dbReference>
<protein>
    <recommendedName>
        <fullName evidence="11">RING-type domain-containing protein</fullName>
    </recommendedName>
</protein>